<feature type="domain" description="Activator of Hsp90 ATPase homologue 1/2-like C-terminal" evidence="2">
    <location>
        <begin position="3"/>
        <end position="100"/>
    </location>
</feature>
<dbReference type="Proteomes" id="UP000555552">
    <property type="component" value="Unassembled WGS sequence"/>
</dbReference>
<organism evidence="3 4">
    <name type="scientific">Pseudokineococcus marinus</name>
    <dbReference type="NCBI Taxonomy" id="351215"/>
    <lineage>
        <taxon>Bacteria</taxon>
        <taxon>Bacillati</taxon>
        <taxon>Actinomycetota</taxon>
        <taxon>Actinomycetes</taxon>
        <taxon>Kineosporiales</taxon>
        <taxon>Kineosporiaceae</taxon>
        <taxon>Pseudokineococcus</taxon>
    </lineage>
</organism>
<dbReference type="EMBL" id="JABEMA010000322">
    <property type="protein sequence ID" value="NNH24331.1"/>
    <property type="molecule type" value="Genomic_DNA"/>
</dbReference>
<proteinExistence type="inferred from homology"/>
<comment type="similarity">
    <text evidence="1">Belongs to the AHA1 family.</text>
</comment>
<dbReference type="SUPFAM" id="SSF55961">
    <property type="entry name" value="Bet v1-like"/>
    <property type="match status" value="1"/>
</dbReference>
<reference evidence="3 4" key="1">
    <citation type="submission" date="2020-05" db="EMBL/GenBank/DDBJ databases">
        <title>MicrobeNet Type strains.</title>
        <authorList>
            <person name="Nicholson A.C."/>
        </authorList>
    </citation>
    <scope>NUCLEOTIDE SEQUENCE [LARGE SCALE GENOMIC DNA]</scope>
    <source>
        <strain evidence="3 4">JCM 14547</strain>
    </source>
</reference>
<dbReference type="InterPro" id="IPR023393">
    <property type="entry name" value="START-like_dom_sf"/>
</dbReference>
<accession>A0A849BNT7</accession>
<dbReference type="AlphaFoldDB" id="A0A849BNT7"/>
<evidence type="ECO:0000313" key="3">
    <source>
        <dbReference type="EMBL" id="NNH24331.1"/>
    </source>
</evidence>
<dbReference type="CDD" id="cd07812">
    <property type="entry name" value="SRPBCC"/>
    <property type="match status" value="1"/>
</dbReference>
<dbReference type="Pfam" id="PF08327">
    <property type="entry name" value="AHSA1"/>
    <property type="match status" value="1"/>
</dbReference>
<keyword evidence="4" id="KW-1185">Reference proteome</keyword>
<dbReference type="Gene3D" id="3.30.530.20">
    <property type="match status" value="1"/>
</dbReference>
<comment type="caution">
    <text evidence="3">The sequence shown here is derived from an EMBL/GenBank/DDBJ whole genome shotgun (WGS) entry which is preliminary data.</text>
</comment>
<evidence type="ECO:0000313" key="4">
    <source>
        <dbReference type="Proteomes" id="UP000555552"/>
    </source>
</evidence>
<dbReference type="InterPro" id="IPR013538">
    <property type="entry name" value="ASHA1/2-like_C"/>
</dbReference>
<name>A0A849BNT7_9ACTN</name>
<protein>
    <submittedName>
        <fullName evidence="3">SRPBCC family protein</fullName>
    </submittedName>
</protein>
<gene>
    <name evidence="3" type="ORF">HLB09_14790</name>
</gene>
<sequence>MPCPREDVVDVLSDGWLYGLWVVGATRIRAVEARWPAEGQRLHHSTGPWPLHLDDHTTVLASDLPDRLVLTARGWPWGQARIDIRLEEAPDGGTRVVMWEDVITGVMLLVPQPLRALLLGPRQRECLNRLEQLVLGRTGRRSPEEEDDDVEGRVHE</sequence>
<evidence type="ECO:0000259" key="2">
    <source>
        <dbReference type="Pfam" id="PF08327"/>
    </source>
</evidence>
<evidence type="ECO:0000256" key="1">
    <source>
        <dbReference type="ARBA" id="ARBA00006817"/>
    </source>
</evidence>